<dbReference type="eggNOG" id="KOG4183">
    <property type="taxonomic scope" value="Eukaryota"/>
</dbReference>
<evidence type="ECO:0000313" key="7">
    <source>
        <dbReference type="EMBL" id="EEH46129.2"/>
    </source>
</evidence>
<dbReference type="VEuPathDB" id="FungiDB:PADG_02279"/>
<keyword evidence="8" id="KW-1185">Reference proteome</keyword>
<sequence>MGGGDHSPEKKTKRKRASEKTDRPNKKAALAPVAATVKVQFVENTNGLLPVIASTPGINVPSSVPLTAYTKPRQKRLPKHNATRSVEILNSELLLQSSAHPKLDFVGKEGENELDTLWNHYVAIYDPDAGTLQLAEARKMTVRGCVRRVPRKDINGEEEDGEGVAISNWAQRTALTEAFGTKQSRKAIQSLAANALLSSAPAGSGPSAVESALLSSIPKEAVTSPQKTAQAEIQAVKPLPQPNLSATHPSDVYAIETLVPNGLATLRTMHVKDWQDAIAAGEPVLSSSRFVAHRVEHVVRSRNKTMLQLLRFIMILIELSRSLKPSRGAGPATPGAAGTKKLPPREDLRRILSGIPLSKGAAAAPTDPKTPLLPDSFLDALRRKFVPQGSFLSKSDITLLHTTICALSLHIPPETGFAANELATDPADLRDDLRLEHQTIQQYFRELGCKVDKPRESEFAKWGVKSKAEAGARRIAKLRVPVEFPKVSRGPGVRRRK</sequence>
<keyword evidence="5" id="KW-0539">Nucleus</keyword>
<evidence type="ECO:0008006" key="9">
    <source>
        <dbReference type="Google" id="ProtNLM"/>
    </source>
</evidence>
<comment type="similarity">
    <text evidence="2">Belongs to the eukaryotic RPA49/POLR1E RNA polymerase subunit family.</text>
</comment>
<evidence type="ECO:0000256" key="6">
    <source>
        <dbReference type="SAM" id="MobiDB-lite"/>
    </source>
</evidence>
<feature type="compositionally biased region" description="Basic and acidic residues" evidence="6">
    <location>
        <begin position="1"/>
        <end position="10"/>
    </location>
</feature>
<dbReference type="PANTHER" id="PTHR14440">
    <property type="entry name" value="DNA-DIRECTED RNA POLYMERASE I SUBUNIT RPA49"/>
    <property type="match status" value="1"/>
</dbReference>
<dbReference type="Proteomes" id="UP000001628">
    <property type="component" value="Unassembled WGS sequence"/>
</dbReference>
<evidence type="ECO:0000256" key="1">
    <source>
        <dbReference type="ARBA" id="ARBA00004604"/>
    </source>
</evidence>
<keyword evidence="4" id="KW-0804">Transcription</keyword>
<name>C1G2B3_PARBD</name>
<accession>C1G2B3</accession>
<dbReference type="AlphaFoldDB" id="C1G2B3"/>
<comment type="subcellular location">
    <subcellularLocation>
        <location evidence="1">Nucleus</location>
        <location evidence="1">Nucleolus</location>
    </subcellularLocation>
</comment>
<evidence type="ECO:0000256" key="4">
    <source>
        <dbReference type="ARBA" id="ARBA00023163"/>
    </source>
</evidence>
<dbReference type="Pfam" id="PF06870">
    <property type="entry name" value="RNA_pol_I_A49"/>
    <property type="match status" value="1"/>
</dbReference>
<dbReference type="KEGG" id="pbn:PADG_02279"/>
<dbReference type="RefSeq" id="XP_010757297.1">
    <property type="nucleotide sequence ID" value="XM_010758995.1"/>
</dbReference>
<proteinExistence type="inferred from homology"/>
<evidence type="ECO:0000256" key="3">
    <source>
        <dbReference type="ARBA" id="ARBA00022478"/>
    </source>
</evidence>
<dbReference type="InParanoid" id="C1G2B3"/>
<dbReference type="STRING" id="502780.C1G2B3"/>
<organism evidence="7 8">
    <name type="scientific">Paracoccidioides brasiliensis (strain Pb18)</name>
    <dbReference type="NCBI Taxonomy" id="502780"/>
    <lineage>
        <taxon>Eukaryota</taxon>
        <taxon>Fungi</taxon>
        <taxon>Dikarya</taxon>
        <taxon>Ascomycota</taxon>
        <taxon>Pezizomycotina</taxon>
        <taxon>Eurotiomycetes</taxon>
        <taxon>Eurotiomycetidae</taxon>
        <taxon>Onygenales</taxon>
        <taxon>Ajellomycetaceae</taxon>
        <taxon>Paracoccidioides</taxon>
    </lineage>
</organism>
<dbReference type="HOGENOM" id="CLU_034953_1_1_1"/>
<dbReference type="EMBL" id="KN275958">
    <property type="protein sequence ID" value="EEH46129.2"/>
    <property type="molecule type" value="Genomic_DNA"/>
</dbReference>
<dbReference type="GO" id="GO:0006351">
    <property type="term" value="P:DNA-templated transcription"/>
    <property type="evidence" value="ECO:0007669"/>
    <property type="project" value="InterPro"/>
</dbReference>
<evidence type="ECO:0000313" key="8">
    <source>
        <dbReference type="Proteomes" id="UP000001628"/>
    </source>
</evidence>
<feature type="compositionally biased region" description="Low complexity" evidence="6">
    <location>
        <begin position="328"/>
        <end position="339"/>
    </location>
</feature>
<dbReference type="InterPro" id="IPR009668">
    <property type="entry name" value="RNA_pol-assoc_fac_A49-like"/>
</dbReference>
<feature type="region of interest" description="Disordered" evidence="6">
    <location>
        <begin position="324"/>
        <end position="343"/>
    </location>
</feature>
<dbReference type="FunCoup" id="C1G2B3">
    <property type="interactions" value="616"/>
</dbReference>
<dbReference type="GO" id="GO:0000428">
    <property type="term" value="C:DNA-directed RNA polymerase complex"/>
    <property type="evidence" value="ECO:0007669"/>
    <property type="project" value="UniProtKB-KW"/>
</dbReference>
<dbReference type="GO" id="GO:0003677">
    <property type="term" value="F:DNA binding"/>
    <property type="evidence" value="ECO:0007669"/>
    <property type="project" value="InterPro"/>
</dbReference>
<dbReference type="OrthoDB" id="532500at2759"/>
<feature type="region of interest" description="Disordered" evidence="6">
    <location>
        <begin position="1"/>
        <end position="29"/>
    </location>
</feature>
<keyword evidence="3" id="KW-0240">DNA-directed RNA polymerase</keyword>
<protein>
    <recommendedName>
        <fullName evidence="9">DNA-directed RNA polymerase I subunit RPA49</fullName>
    </recommendedName>
</protein>
<dbReference type="OMA" id="LWNHYVA"/>
<reference evidence="7 8" key="1">
    <citation type="journal article" date="2011" name="PLoS Genet.">
        <title>Comparative genomic analysis of human fungal pathogens causing paracoccidioidomycosis.</title>
        <authorList>
            <person name="Desjardins C.A."/>
            <person name="Champion M.D."/>
            <person name="Holder J.W."/>
            <person name="Muszewska A."/>
            <person name="Goldberg J."/>
            <person name="Bailao A.M."/>
            <person name="Brigido M.M."/>
            <person name="Ferreira M.E."/>
            <person name="Garcia A.M."/>
            <person name="Grynberg M."/>
            <person name="Gujja S."/>
            <person name="Heiman D.I."/>
            <person name="Henn M.R."/>
            <person name="Kodira C.D."/>
            <person name="Leon-Narvaez H."/>
            <person name="Longo L.V."/>
            <person name="Ma L.J."/>
            <person name="Malavazi I."/>
            <person name="Matsuo A.L."/>
            <person name="Morais F.V."/>
            <person name="Pereira M."/>
            <person name="Rodriguez-Brito S."/>
            <person name="Sakthikumar S."/>
            <person name="Salem-Izacc S.M."/>
            <person name="Sykes S.M."/>
            <person name="Teixeira M.M."/>
            <person name="Vallejo M.C."/>
            <person name="Walter M.E."/>
            <person name="Yandava C."/>
            <person name="Young S."/>
            <person name="Zeng Q."/>
            <person name="Zucker J."/>
            <person name="Felipe M.S."/>
            <person name="Goldman G.H."/>
            <person name="Haas B.J."/>
            <person name="McEwen J.G."/>
            <person name="Nino-Vega G."/>
            <person name="Puccia R."/>
            <person name="San-Blas G."/>
            <person name="Soares C.M."/>
            <person name="Birren B.W."/>
            <person name="Cuomo C.A."/>
        </authorList>
    </citation>
    <scope>NUCLEOTIDE SEQUENCE [LARGE SCALE GENOMIC DNA]</scope>
    <source>
        <strain evidence="7 8">Pb18</strain>
    </source>
</reference>
<evidence type="ECO:0000256" key="5">
    <source>
        <dbReference type="ARBA" id="ARBA00023242"/>
    </source>
</evidence>
<gene>
    <name evidence="7" type="ORF">PADG_02279</name>
</gene>
<dbReference type="GO" id="GO:0005730">
    <property type="term" value="C:nucleolus"/>
    <property type="evidence" value="ECO:0007669"/>
    <property type="project" value="UniProtKB-SubCell"/>
</dbReference>
<dbReference type="GeneID" id="22581786"/>
<evidence type="ECO:0000256" key="2">
    <source>
        <dbReference type="ARBA" id="ARBA00009430"/>
    </source>
</evidence>